<evidence type="ECO:0000256" key="2">
    <source>
        <dbReference type="ARBA" id="ARBA00012438"/>
    </source>
</evidence>
<dbReference type="InterPro" id="IPR005467">
    <property type="entry name" value="His_kinase_dom"/>
</dbReference>
<dbReference type="Gene3D" id="3.30.565.10">
    <property type="entry name" value="Histidine kinase-like ATPase, C-terminal domain"/>
    <property type="match status" value="1"/>
</dbReference>
<feature type="modified residue" description="4-aspartylphosphate" evidence="7">
    <location>
        <position position="832"/>
    </location>
</feature>
<feature type="coiled-coil region" evidence="8">
    <location>
        <begin position="172"/>
        <end position="199"/>
    </location>
</feature>
<dbReference type="InterPro" id="IPR011006">
    <property type="entry name" value="CheY-like_superfamily"/>
</dbReference>
<dbReference type="SMART" id="SM00387">
    <property type="entry name" value="HATPase_c"/>
    <property type="match status" value="1"/>
</dbReference>
<feature type="region of interest" description="Disordered" evidence="9">
    <location>
        <begin position="448"/>
        <end position="467"/>
    </location>
</feature>
<evidence type="ECO:0000256" key="3">
    <source>
        <dbReference type="ARBA" id="ARBA00022553"/>
    </source>
</evidence>
<feature type="domain" description="Histidine kinase" evidence="11">
    <location>
        <begin position="515"/>
        <end position="737"/>
    </location>
</feature>
<dbReference type="PROSITE" id="PS50110">
    <property type="entry name" value="RESPONSE_REGULATORY"/>
    <property type="match status" value="2"/>
</dbReference>
<dbReference type="GO" id="GO:0000155">
    <property type="term" value="F:phosphorelay sensor kinase activity"/>
    <property type="evidence" value="ECO:0007669"/>
    <property type="project" value="InterPro"/>
</dbReference>
<keyword evidence="3 7" id="KW-0597">Phosphoprotein</keyword>
<feature type="compositionally biased region" description="Basic and acidic residues" evidence="9">
    <location>
        <begin position="448"/>
        <end position="458"/>
    </location>
</feature>
<dbReference type="SMART" id="SM00065">
    <property type="entry name" value="GAF"/>
    <property type="match status" value="1"/>
</dbReference>
<dbReference type="InterPro" id="IPR003661">
    <property type="entry name" value="HisK_dim/P_dom"/>
</dbReference>
<dbReference type="Pfam" id="PF00512">
    <property type="entry name" value="HisKA"/>
    <property type="match status" value="1"/>
</dbReference>
<dbReference type="Pfam" id="PF02518">
    <property type="entry name" value="HATPase_c"/>
    <property type="match status" value="1"/>
</dbReference>
<dbReference type="OrthoDB" id="9811889at2"/>
<feature type="domain" description="Response regulatory" evidence="12">
    <location>
        <begin position="1048"/>
        <end position="1165"/>
    </location>
</feature>
<keyword evidence="10" id="KW-1133">Transmembrane helix</keyword>
<name>A0A4R6J1Q7_9BACT</name>
<dbReference type="InterPro" id="IPR036097">
    <property type="entry name" value="HisK_dim/P_sf"/>
</dbReference>
<reference evidence="13 14" key="1">
    <citation type="submission" date="2019-03" db="EMBL/GenBank/DDBJ databases">
        <title>Genomic Encyclopedia of Archaeal and Bacterial Type Strains, Phase II (KMG-II): from individual species to whole genera.</title>
        <authorList>
            <person name="Goeker M."/>
        </authorList>
    </citation>
    <scope>NUCLEOTIDE SEQUENCE [LARGE SCALE GENOMIC DNA]</scope>
    <source>
        <strain evidence="13 14">DSM 28323</strain>
    </source>
</reference>
<evidence type="ECO:0000259" key="12">
    <source>
        <dbReference type="PROSITE" id="PS50110"/>
    </source>
</evidence>
<evidence type="ECO:0000256" key="6">
    <source>
        <dbReference type="ARBA" id="ARBA00023012"/>
    </source>
</evidence>
<feature type="transmembrane region" description="Helical" evidence="10">
    <location>
        <begin position="40"/>
        <end position="59"/>
    </location>
</feature>
<keyword evidence="4" id="KW-0808">Transferase</keyword>
<dbReference type="InterPro" id="IPR036890">
    <property type="entry name" value="HATPase_C_sf"/>
</dbReference>
<evidence type="ECO:0000256" key="8">
    <source>
        <dbReference type="SAM" id="Coils"/>
    </source>
</evidence>
<dbReference type="InterPro" id="IPR003018">
    <property type="entry name" value="GAF"/>
</dbReference>
<evidence type="ECO:0000256" key="1">
    <source>
        <dbReference type="ARBA" id="ARBA00000085"/>
    </source>
</evidence>
<dbReference type="CDD" id="cd17546">
    <property type="entry name" value="REC_hyHK_CKI1_RcsC-like"/>
    <property type="match status" value="1"/>
</dbReference>
<feature type="modified residue" description="4-aspartylphosphate" evidence="7">
    <location>
        <position position="1098"/>
    </location>
</feature>
<keyword evidence="14" id="KW-1185">Reference proteome</keyword>
<keyword evidence="5 13" id="KW-0418">Kinase</keyword>
<organism evidence="13 14">
    <name type="scientific">Sediminibacterium goheungense</name>
    <dbReference type="NCBI Taxonomy" id="1086393"/>
    <lineage>
        <taxon>Bacteria</taxon>
        <taxon>Pseudomonadati</taxon>
        <taxon>Bacteroidota</taxon>
        <taxon>Chitinophagia</taxon>
        <taxon>Chitinophagales</taxon>
        <taxon>Chitinophagaceae</taxon>
        <taxon>Sediminibacterium</taxon>
    </lineage>
</organism>
<dbReference type="RefSeq" id="WP_133473319.1">
    <property type="nucleotide sequence ID" value="NZ_SNWP01000010.1"/>
</dbReference>
<comment type="catalytic activity">
    <reaction evidence="1">
        <text>ATP + protein L-histidine = ADP + protein N-phospho-L-histidine.</text>
        <dbReference type="EC" id="2.7.13.3"/>
    </reaction>
</comment>
<evidence type="ECO:0000259" key="11">
    <source>
        <dbReference type="PROSITE" id="PS50109"/>
    </source>
</evidence>
<dbReference type="Gene3D" id="3.40.50.2300">
    <property type="match status" value="2"/>
</dbReference>
<dbReference type="Pfam" id="PF05227">
    <property type="entry name" value="CHASE3"/>
    <property type="match status" value="1"/>
</dbReference>
<evidence type="ECO:0000256" key="9">
    <source>
        <dbReference type="SAM" id="MobiDB-lite"/>
    </source>
</evidence>
<dbReference type="SUPFAM" id="SSF52172">
    <property type="entry name" value="CheY-like"/>
    <property type="match status" value="2"/>
</dbReference>
<gene>
    <name evidence="13" type="ORF">BC659_0769</name>
</gene>
<dbReference type="EMBL" id="SNWP01000010">
    <property type="protein sequence ID" value="TDO28691.1"/>
    <property type="molecule type" value="Genomic_DNA"/>
</dbReference>
<dbReference type="SUPFAM" id="SSF55781">
    <property type="entry name" value="GAF domain-like"/>
    <property type="match status" value="1"/>
</dbReference>
<sequence length="1167" mass="131285">MPAISCSYPPGCIDNHLFAYLTSHFKIQFLLMIRSLPLRLYSGLGIAVLLVFVVGFVTIDSLDKQAKEADTVRHTHQAISYARDIRFTIMHIRGGRRAYWVTGDPKNMDAYEKGTSFIPNRLVNLKEFVKDNAQQVQNVMVLDSIVTSLLRYWRTEGIILPNMPTEAFRKIVVDEEKRMEALYRQLEKIKVEEEELLVQREAVVAGYNERTKLILYIGISVLMIVVLLLINAVIQTLKSRYKAGLRLQTTLEETEKASKLAQEKNWVLEGMSYINNRLQVVDSSSELANRIISALVQYLEVPAGVIYFVDKNNEKLVTAASVAVSSTSRKSFTIGEGIVGNAALEKTVSIIKNIPPDYWKVESSLGQVTGNGEIACIPLWMNDELKGLIELGCFSTFSELQISLLKSCADILSAAINSYQSRDKINELLDELQEQKVALLEQQEELRQTNEELSRQTEELQASEEELKTQEEELKQINLELKERNDAIEQARHALIVKAKELENTSRYKSEFLANMSHELRTPLNSVLILAKLLADNNTQNLNAKQIEYANIIYKSGNDLLQLINDILDLSKIESGKIDLLVEEVSIDSVAADISQLFAVVAAEKKINFTIQTGPGLPAVIQTDKQRLQQVIKNLLSNAFKFTPAEGQITLGFHVKEPKDALLISVADSGIGIPEEKQQLIFEAFQQADGSTSRKYGGTGLGLSISLELMKLLGGAISVKSEVNKGSVFTLEVPLAYMGARIEQASADEDLRLNEQPVLLTDKVKEQTAIADDRAQLKRGERLMLIIEDDVNFATIIRDYARHKGYQVLIALEGDEGLMYARKYKPNAIILDIQLPVMDGWTILKHIRNDEQLKHTPVHIISAFDDNRFKQADVMTYMKKPIDAATLEQAFVMLGAHIRKGLKQVLIISAVHFEEEDLRQLAAEKEYKLHFEQVSSVADAAACIHKQSYDCMIIHIGASIQLQEAKHIHQHLSDKNIPIIIHLDEDISANDEMEFRKISGIIIRSAVTANNRLLDELELFLHKMQGVETKTTGTIKADLSDHTLRNKKILVVDDDMRNVFALSAVLESNKMQVLTASDGRESLEQLKKHKDTDLVLMDIMMPEMDGYEAMQRIRKELKMMDLPIIALTAKAMAGDRDKCIEAGASDYITKPVDMPKLLSLMRVWLTK</sequence>
<dbReference type="SMART" id="SM00448">
    <property type="entry name" value="REC"/>
    <property type="match status" value="2"/>
</dbReference>
<evidence type="ECO:0000256" key="7">
    <source>
        <dbReference type="PROSITE-ProRule" id="PRU00169"/>
    </source>
</evidence>
<keyword evidence="6" id="KW-0902">Two-component regulatory system</keyword>
<dbReference type="SUPFAM" id="SSF55874">
    <property type="entry name" value="ATPase domain of HSP90 chaperone/DNA topoisomerase II/histidine kinase"/>
    <property type="match status" value="1"/>
</dbReference>
<comment type="caution">
    <text evidence="13">The sequence shown here is derived from an EMBL/GenBank/DDBJ whole genome shotgun (WGS) entry which is preliminary data.</text>
</comment>
<dbReference type="CDD" id="cd00082">
    <property type="entry name" value="HisKA"/>
    <property type="match status" value="1"/>
</dbReference>
<dbReference type="PANTHER" id="PTHR45339:SF1">
    <property type="entry name" value="HYBRID SIGNAL TRANSDUCTION HISTIDINE KINASE J"/>
    <property type="match status" value="1"/>
</dbReference>
<dbReference type="Pfam" id="PF13185">
    <property type="entry name" value="GAF_2"/>
    <property type="match status" value="1"/>
</dbReference>
<dbReference type="InterPro" id="IPR001789">
    <property type="entry name" value="Sig_transdc_resp-reg_receiver"/>
</dbReference>
<dbReference type="InterPro" id="IPR007891">
    <property type="entry name" value="CHASE3"/>
</dbReference>
<dbReference type="PANTHER" id="PTHR45339">
    <property type="entry name" value="HYBRID SIGNAL TRANSDUCTION HISTIDINE KINASE J"/>
    <property type="match status" value="1"/>
</dbReference>
<dbReference type="InterPro" id="IPR004358">
    <property type="entry name" value="Sig_transdc_His_kin-like_C"/>
</dbReference>
<accession>A0A4R6J1Q7</accession>
<dbReference type="AlphaFoldDB" id="A0A4R6J1Q7"/>
<dbReference type="PRINTS" id="PR00344">
    <property type="entry name" value="BCTRLSENSOR"/>
</dbReference>
<dbReference type="InterPro" id="IPR003594">
    <property type="entry name" value="HATPase_dom"/>
</dbReference>
<evidence type="ECO:0000256" key="5">
    <source>
        <dbReference type="ARBA" id="ARBA00022777"/>
    </source>
</evidence>
<dbReference type="Proteomes" id="UP000295741">
    <property type="component" value="Unassembled WGS sequence"/>
</dbReference>
<dbReference type="FunFam" id="3.30.565.10:FF:000010">
    <property type="entry name" value="Sensor histidine kinase RcsC"/>
    <property type="match status" value="1"/>
</dbReference>
<evidence type="ECO:0000256" key="4">
    <source>
        <dbReference type="ARBA" id="ARBA00022679"/>
    </source>
</evidence>
<dbReference type="EC" id="2.7.13.3" evidence="2"/>
<feature type="domain" description="Response regulatory" evidence="12">
    <location>
        <begin position="783"/>
        <end position="895"/>
    </location>
</feature>
<protein>
    <recommendedName>
        <fullName evidence="2">histidine kinase</fullName>
        <ecNumber evidence="2">2.7.13.3</ecNumber>
    </recommendedName>
</protein>
<dbReference type="Gene3D" id="1.10.287.130">
    <property type="match status" value="1"/>
</dbReference>
<dbReference type="InterPro" id="IPR029016">
    <property type="entry name" value="GAF-like_dom_sf"/>
</dbReference>
<dbReference type="Gene3D" id="3.30.450.40">
    <property type="match status" value="1"/>
</dbReference>
<dbReference type="PROSITE" id="PS50109">
    <property type="entry name" value="HIS_KIN"/>
    <property type="match status" value="1"/>
</dbReference>
<keyword evidence="10" id="KW-0472">Membrane</keyword>
<keyword evidence="10" id="KW-0812">Transmembrane</keyword>
<dbReference type="Pfam" id="PF00072">
    <property type="entry name" value="Response_reg"/>
    <property type="match status" value="2"/>
</dbReference>
<dbReference type="SUPFAM" id="SSF47384">
    <property type="entry name" value="Homodimeric domain of signal transducing histidine kinase"/>
    <property type="match status" value="1"/>
</dbReference>
<proteinExistence type="predicted"/>
<evidence type="ECO:0000313" key="13">
    <source>
        <dbReference type="EMBL" id="TDO28691.1"/>
    </source>
</evidence>
<dbReference type="CDD" id="cd16922">
    <property type="entry name" value="HATPase_EvgS-ArcB-TorS-like"/>
    <property type="match status" value="1"/>
</dbReference>
<keyword evidence="8" id="KW-0175">Coiled coil</keyword>
<evidence type="ECO:0000256" key="10">
    <source>
        <dbReference type="SAM" id="Phobius"/>
    </source>
</evidence>
<evidence type="ECO:0000313" key="14">
    <source>
        <dbReference type="Proteomes" id="UP000295741"/>
    </source>
</evidence>
<dbReference type="SMART" id="SM00388">
    <property type="entry name" value="HisKA"/>
    <property type="match status" value="1"/>
</dbReference>
<feature type="transmembrane region" description="Helical" evidence="10">
    <location>
        <begin position="213"/>
        <end position="234"/>
    </location>
</feature>